<dbReference type="CDD" id="cd01743">
    <property type="entry name" value="GATase1_Anthranilate_Synthase"/>
    <property type="match status" value="1"/>
</dbReference>
<dbReference type="InterPro" id="IPR029062">
    <property type="entry name" value="Class_I_gatase-like"/>
</dbReference>
<reference evidence="3" key="1">
    <citation type="submission" date="2023-05" db="EMBL/GenBank/DDBJ databases">
        <authorList>
            <person name="Zhang X."/>
        </authorList>
    </citation>
    <scope>NUCLEOTIDE SEQUENCE</scope>
    <source>
        <strain evidence="3">BD1B2-1</strain>
    </source>
</reference>
<comment type="caution">
    <text evidence="3">The sequence shown here is derived from an EMBL/GenBank/DDBJ whole genome shotgun (WGS) entry which is preliminary data.</text>
</comment>
<feature type="domain" description="Glutamine amidotransferase" evidence="2">
    <location>
        <begin position="3"/>
        <end position="182"/>
    </location>
</feature>
<dbReference type="GO" id="GO:0004049">
    <property type="term" value="F:anthranilate synthase activity"/>
    <property type="evidence" value="ECO:0007669"/>
    <property type="project" value="UniProtKB-EC"/>
</dbReference>
<evidence type="ECO:0000256" key="1">
    <source>
        <dbReference type="ARBA" id="ARBA00022962"/>
    </source>
</evidence>
<dbReference type="PRINTS" id="PR00099">
    <property type="entry name" value="CPSGATASE"/>
</dbReference>
<dbReference type="InterPro" id="IPR017926">
    <property type="entry name" value="GATASE"/>
</dbReference>
<gene>
    <name evidence="3" type="ORF">QNI22_27535</name>
</gene>
<dbReference type="PANTHER" id="PTHR43418">
    <property type="entry name" value="MULTIFUNCTIONAL TRYPTOPHAN BIOSYNTHESIS PROTEIN-RELATED"/>
    <property type="match status" value="1"/>
</dbReference>
<dbReference type="Gene3D" id="3.40.50.880">
    <property type="match status" value="1"/>
</dbReference>
<dbReference type="AlphaFoldDB" id="A0AAE3RAG7"/>
<dbReference type="GO" id="GO:0005829">
    <property type="term" value="C:cytosol"/>
    <property type="evidence" value="ECO:0007669"/>
    <property type="project" value="TreeGrafter"/>
</dbReference>
<keyword evidence="4" id="KW-1185">Reference proteome</keyword>
<dbReference type="EC" id="4.1.3.27" evidence="3"/>
<accession>A0AAE3RAG7</accession>
<dbReference type="Pfam" id="PF00117">
    <property type="entry name" value="GATase"/>
    <property type="match status" value="1"/>
</dbReference>
<protein>
    <submittedName>
        <fullName evidence="3">Aminodeoxychorismate/anthranilate synthase component II</fullName>
        <ecNumber evidence="3">4.1.3.27</ecNumber>
    </submittedName>
</protein>
<proteinExistence type="predicted"/>
<dbReference type="InterPro" id="IPR006221">
    <property type="entry name" value="TrpG/PapA_dom"/>
</dbReference>
<evidence type="ECO:0000259" key="2">
    <source>
        <dbReference type="Pfam" id="PF00117"/>
    </source>
</evidence>
<name>A0AAE3RAG7_9BACT</name>
<dbReference type="InterPro" id="IPR050472">
    <property type="entry name" value="Anth_synth/Amidotransfase"/>
</dbReference>
<organism evidence="3 4">
    <name type="scientific">Xanthocytophaga agilis</name>
    <dbReference type="NCBI Taxonomy" id="3048010"/>
    <lineage>
        <taxon>Bacteria</taxon>
        <taxon>Pseudomonadati</taxon>
        <taxon>Bacteroidota</taxon>
        <taxon>Cytophagia</taxon>
        <taxon>Cytophagales</taxon>
        <taxon>Rhodocytophagaceae</taxon>
        <taxon>Xanthocytophaga</taxon>
    </lineage>
</organism>
<dbReference type="PANTHER" id="PTHR43418:SF4">
    <property type="entry name" value="MULTIFUNCTIONAL TRYPTOPHAN BIOSYNTHESIS PROTEIN"/>
    <property type="match status" value="1"/>
</dbReference>
<dbReference type="PROSITE" id="PS51273">
    <property type="entry name" value="GATASE_TYPE_1"/>
    <property type="match status" value="1"/>
</dbReference>
<dbReference type="SUPFAM" id="SSF52317">
    <property type="entry name" value="Class I glutamine amidotransferase-like"/>
    <property type="match status" value="1"/>
</dbReference>
<dbReference type="EMBL" id="JASJOU010000011">
    <property type="protein sequence ID" value="MDJ1504444.1"/>
    <property type="molecule type" value="Genomic_DNA"/>
</dbReference>
<keyword evidence="1" id="KW-0315">Glutamine amidotransferase</keyword>
<dbReference type="RefSeq" id="WP_314515721.1">
    <property type="nucleotide sequence ID" value="NZ_JASJOU010000011.1"/>
</dbReference>
<keyword evidence="3" id="KW-0456">Lyase</keyword>
<evidence type="ECO:0000313" key="3">
    <source>
        <dbReference type="EMBL" id="MDJ1504444.1"/>
    </source>
</evidence>
<dbReference type="GO" id="GO:0000162">
    <property type="term" value="P:L-tryptophan biosynthetic process"/>
    <property type="evidence" value="ECO:0007669"/>
    <property type="project" value="TreeGrafter"/>
</dbReference>
<sequence length="189" mass="21752">MFLLLDNFDSFTYNLADYLLQCRAEYHIVRNNVSVEEIIQHDYEAIVLSPGPETPQKAGNLLQIIDYYISRKPILGICLGHQALGQYFGAKLVRAEQPMHGKLSYIQCISEDKLFTGLPTYLSVVRYHSLILSDLPEALELLAWTEMNEPMAFKHKSLPIRGIQFHPEAALTEYGLQMINNWVNFVRNY</sequence>
<dbReference type="NCBIfam" id="TIGR00566">
    <property type="entry name" value="trpG_papA"/>
    <property type="match status" value="1"/>
</dbReference>
<evidence type="ECO:0000313" key="4">
    <source>
        <dbReference type="Proteomes" id="UP001232063"/>
    </source>
</evidence>
<dbReference type="Proteomes" id="UP001232063">
    <property type="component" value="Unassembled WGS sequence"/>
</dbReference>
<dbReference type="PRINTS" id="PR00096">
    <property type="entry name" value="GATASE"/>
</dbReference>
<dbReference type="FunFam" id="3.40.50.880:FF:000003">
    <property type="entry name" value="Anthranilate synthase component II"/>
    <property type="match status" value="1"/>
</dbReference>
<dbReference type="PRINTS" id="PR00097">
    <property type="entry name" value="ANTSNTHASEII"/>
</dbReference>